<feature type="compositionally biased region" description="Polar residues" evidence="1">
    <location>
        <begin position="112"/>
        <end position="132"/>
    </location>
</feature>
<feature type="region of interest" description="Disordered" evidence="1">
    <location>
        <begin position="112"/>
        <end position="133"/>
    </location>
</feature>
<comment type="caution">
    <text evidence="2">The sequence shown here is derived from an EMBL/GenBank/DDBJ whole genome shotgun (WGS) entry which is preliminary data.</text>
</comment>
<proteinExistence type="predicted"/>
<sequence>MSPCPLRWESWRTVPQEIKDAVLYELSIITDTLDQTFGCWRENVHRGLGKARLRDPSTSSSRQRTEQVNTLTSKAAGLKEQIAAQNNFMNQVRCALQISGIQFLDIELPSETTSQPPVAATTSSQPLDTTTIPPAGECDVEDFFF</sequence>
<organism evidence="2 3">
    <name type="scientific">Pyrus ussuriensis x Pyrus communis</name>
    <dbReference type="NCBI Taxonomy" id="2448454"/>
    <lineage>
        <taxon>Eukaryota</taxon>
        <taxon>Viridiplantae</taxon>
        <taxon>Streptophyta</taxon>
        <taxon>Embryophyta</taxon>
        <taxon>Tracheophyta</taxon>
        <taxon>Spermatophyta</taxon>
        <taxon>Magnoliopsida</taxon>
        <taxon>eudicotyledons</taxon>
        <taxon>Gunneridae</taxon>
        <taxon>Pentapetalae</taxon>
        <taxon>rosids</taxon>
        <taxon>fabids</taxon>
        <taxon>Rosales</taxon>
        <taxon>Rosaceae</taxon>
        <taxon>Amygdaloideae</taxon>
        <taxon>Maleae</taxon>
        <taxon>Pyrus</taxon>
    </lineage>
</organism>
<evidence type="ECO:0000313" key="3">
    <source>
        <dbReference type="Proteomes" id="UP000327157"/>
    </source>
</evidence>
<dbReference type="Proteomes" id="UP000327157">
    <property type="component" value="Chromosome 6"/>
</dbReference>
<name>A0A5N5HYG4_9ROSA</name>
<reference evidence="2 3" key="3">
    <citation type="submission" date="2019-11" db="EMBL/GenBank/DDBJ databases">
        <title>A de novo genome assembly of a pear dwarfing rootstock.</title>
        <authorList>
            <person name="Wang F."/>
            <person name="Wang J."/>
            <person name="Li S."/>
            <person name="Zhang Y."/>
            <person name="Fang M."/>
            <person name="Ma L."/>
            <person name="Zhao Y."/>
            <person name="Jiang S."/>
        </authorList>
    </citation>
    <scope>NUCLEOTIDE SEQUENCE [LARGE SCALE GENOMIC DNA]</scope>
    <source>
        <strain evidence="2">S2</strain>
        <tissue evidence="2">Leaf</tissue>
    </source>
</reference>
<dbReference type="AlphaFoldDB" id="A0A5N5HYG4"/>
<reference evidence="2 3" key="1">
    <citation type="submission" date="2019-09" db="EMBL/GenBank/DDBJ databases">
        <authorList>
            <person name="Ou C."/>
        </authorList>
    </citation>
    <scope>NUCLEOTIDE SEQUENCE [LARGE SCALE GENOMIC DNA]</scope>
    <source>
        <strain evidence="2">S2</strain>
        <tissue evidence="2">Leaf</tissue>
    </source>
</reference>
<accession>A0A5N5HYG4</accession>
<protein>
    <submittedName>
        <fullName evidence="2">Uncharacterized protein</fullName>
    </submittedName>
</protein>
<evidence type="ECO:0000313" key="2">
    <source>
        <dbReference type="EMBL" id="KAB2632985.1"/>
    </source>
</evidence>
<evidence type="ECO:0000256" key="1">
    <source>
        <dbReference type="SAM" id="MobiDB-lite"/>
    </source>
</evidence>
<keyword evidence="3" id="KW-1185">Reference proteome</keyword>
<reference evidence="3" key="2">
    <citation type="submission" date="2019-10" db="EMBL/GenBank/DDBJ databases">
        <title>A de novo genome assembly of a pear dwarfing rootstock.</title>
        <authorList>
            <person name="Wang F."/>
            <person name="Wang J."/>
            <person name="Li S."/>
            <person name="Zhang Y."/>
            <person name="Fang M."/>
            <person name="Ma L."/>
            <person name="Zhao Y."/>
            <person name="Jiang S."/>
        </authorList>
    </citation>
    <scope>NUCLEOTIDE SEQUENCE [LARGE SCALE GENOMIC DNA]</scope>
</reference>
<gene>
    <name evidence="2" type="ORF">D8674_029232</name>
</gene>
<dbReference type="EMBL" id="SMOL01000120">
    <property type="protein sequence ID" value="KAB2632985.1"/>
    <property type="molecule type" value="Genomic_DNA"/>
</dbReference>